<keyword evidence="1" id="KW-1133">Transmembrane helix</keyword>
<protein>
    <recommendedName>
        <fullName evidence="5">PEP-CTERM protein-sorting domain-containing protein</fullName>
    </recommendedName>
</protein>
<organism evidence="3 4">
    <name type="scientific">Corallincola holothuriorum</name>
    <dbReference type="NCBI Taxonomy" id="2282215"/>
    <lineage>
        <taxon>Bacteria</taxon>
        <taxon>Pseudomonadati</taxon>
        <taxon>Pseudomonadota</taxon>
        <taxon>Gammaproteobacteria</taxon>
        <taxon>Alteromonadales</taxon>
        <taxon>Psychromonadaceae</taxon>
        <taxon>Corallincola</taxon>
    </lineage>
</organism>
<feature type="chain" id="PRO_5016801588" description="PEP-CTERM protein-sorting domain-containing protein" evidence="2">
    <location>
        <begin position="20"/>
        <end position="197"/>
    </location>
</feature>
<feature type="signal peptide" evidence="2">
    <location>
        <begin position="1"/>
        <end position="19"/>
    </location>
</feature>
<gene>
    <name evidence="3" type="ORF">DU002_03595</name>
</gene>
<keyword evidence="2" id="KW-0732">Signal</keyword>
<dbReference type="EMBL" id="QPID01000002">
    <property type="protein sequence ID" value="RCU51565.1"/>
    <property type="molecule type" value="Genomic_DNA"/>
</dbReference>
<name>A0A368NNX9_9GAMM</name>
<keyword evidence="1" id="KW-0812">Transmembrane</keyword>
<dbReference type="RefSeq" id="WP_114336994.1">
    <property type="nucleotide sequence ID" value="NZ_QPID01000002.1"/>
</dbReference>
<evidence type="ECO:0008006" key="5">
    <source>
        <dbReference type="Google" id="ProtNLM"/>
    </source>
</evidence>
<keyword evidence="1" id="KW-0472">Membrane</keyword>
<dbReference type="PROSITE" id="PS51257">
    <property type="entry name" value="PROKAR_LIPOPROTEIN"/>
    <property type="match status" value="1"/>
</dbReference>
<evidence type="ECO:0000313" key="4">
    <source>
        <dbReference type="Proteomes" id="UP000252558"/>
    </source>
</evidence>
<dbReference type="Proteomes" id="UP000252558">
    <property type="component" value="Unassembled WGS sequence"/>
</dbReference>
<dbReference type="AlphaFoldDB" id="A0A368NNX9"/>
<comment type="caution">
    <text evidence="3">The sequence shown here is derived from an EMBL/GenBank/DDBJ whole genome shotgun (WGS) entry which is preliminary data.</text>
</comment>
<evidence type="ECO:0000256" key="1">
    <source>
        <dbReference type="SAM" id="Phobius"/>
    </source>
</evidence>
<proteinExistence type="predicted"/>
<evidence type="ECO:0000313" key="3">
    <source>
        <dbReference type="EMBL" id="RCU51565.1"/>
    </source>
</evidence>
<feature type="transmembrane region" description="Helical" evidence="1">
    <location>
        <begin position="175"/>
        <end position="194"/>
    </location>
</feature>
<accession>A0A368NNX9</accession>
<dbReference type="OrthoDB" id="6122643at2"/>
<keyword evidence="4" id="KW-1185">Reference proteome</keyword>
<evidence type="ECO:0000256" key="2">
    <source>
        <dbReference type="SAM" id="SignalP"/>
    </source>
</evidence>
<sequence length="197" mass="21389">MKKFFVAPALLLASLSCQAELIGFEDGLSPLFTYSDITYSSDYYGYAGEDDTGYNSVIDFTGSKAHVYNGYAASPSDFIWSDVDGSFDLGSFVIAGAWGNQTLTIEGFNDGALLYSELLDVTREAFEAIFNWSGIDQFRINIDPNGYVHTAKASGSGQHWALDNIKVNEFVSKDVPAPAAIFLAMLAGIGLLSARRR</sequence>
<reference evidence="3 4" key="1">
    <citation type="submission" date="2018-07" db="EMBL/GenBank/DDBJ databases">
        <title>Corallincola holothuriorum sp. nov., a new facultative anaerobe isolated from sea cucumber Apostichopus japonicus.</title>
        <authorList>
            <person name="Xia H."/>
        </authorList>
    </citation>
    <scope>NUCLEOTIDE SEQUENCE [LARGE SCALE GENOMIC DNA]</scope>
    <source>
        <strain evidence="3 4">C4</strain>
    </source>
</reference>